<name>A0A7V8VFW2_9BACT</name>
<feature type="active site" evidence="2">
    <location>
        <position position="134"/>
    </location>
</feature>
<keyword evidence="2" id="KW-0648">Protein biosynthesis</keyword>
<proteinExistence type="inferred from homology"/>
<dbReference type="Proteomes" id="UP000542342">
    <property type="component" value="Unassembled WGS sequence"/>
</dbReference>
<dbReference type="Gene3D" id="3.90.45.10">
    <property type="entry name" value="Peptide deformylase"/>
    <property type="match status" value="1"/>
</dbReference>
<dbReference type="GO" id="GO:0006412">
    <property type="term" value="P:translation"/>
    <property type="evidence" value="ECO:0007669"/>
    <property type="project" value="UniProtKB-UniRule"/>
</dbReference>
<reference evidence="3 4" key="1">
    <citation type="submission" date="2020-07" db="EMBL/GenBank/DDBJ databases">
        <title>Thermogemmata thermophila gen. nov., sp. nov., a novel moderate thermophilic planctomycete from a Kamchatka hot spring.</title>
        <authorList>
            <person name="Elcheninov A.G."/>
            <person name="Podosokorskaya O.A."/>
            <person name="Kovaleva O.L."/>
            <person name="Novikov A."/>
            <person name="Bonch-Osmolovskaya E.A."/>
            <person name="Toshchakov S.V."/>
            <person name="Kublanov I.V."/>
        </authorList>
    </citation>
    <scope>NUCLEOTIDE SEQUENCE [LARGE SCALE GENOMIC DNA]</scope>
    <source>
        <strain evidence="3 4">2918</strain>
    </source>
</reference>
<dbReference type="GO" id="GO:0046872">
    <property type="term" value="F:metal ion binding"/>
    <property type="evidence" value="ECO:0007669"/>
    <property type="project" value="UniProtKB-KW"/>
</dbReference>
<comment type="cofactor">
    <cofactor evidence="2">
        <name>Fe(2+)</name>
        <dbReference type="ChEBI" id="CHEBI:29033"/>
    </cofactor>
    <text evidence="2">Binds 1 Fe(2+) ion.</text>
</comment>
<dbReference type="NCBIfam" id="NF001159">
    <property type="entry name" value="PRK00150.1-3"/>
    <property type="match status" value="1"/>
</dbReference>
<comment type="caution">
    <text evidence="3">The sequence shown here is derived from an EMBL/GenBank/DDBJ whole genome shotgun (WGS) entry which is preliminary data.</text>
</comment>
<comment type="similarity">
    <text evidence="1 2">Belongs to the polypeptide deformylase family.</text>
</comment>
<dbReference type="PANTHER" id="PTHR10458">
    <property type="entry name" value="PEPTIDE DEFORMYLASE"/>
    <property type="match status" value="1"/>
</dbReference>
<dbReference type="AlphaFoldDB" id="A0A7V8VFW2"/>
<comment type="function">
    <text evidence="2">Removes the formyl group from the N-terminal Met of newly synthesized proteins. Requires at least a dipeptide for an efficient rate of reaction. N-terminal L-methionine is a prerequisite for activity but the enzyme has broad specificity at other positions.</text>
</comment>
<evidence type="ECO:0000313" key="4">
    <source>
        <dbReference type="Proteomes" id="UP000542342"/>
    </source>
</evidence>
<keyword evidence="2" id="KW-0408">Iron</keyword>
<dbReference type="SUPFAM" id="SSF56420">
    <property type="entry name" value="Peptide deformylase"/>
    <property type="match status" value="1"/>
</dbReference>
<keyword evidence="4" id="KW-1185">Reference proteome</keyword>
<evidence type="ECO:0000313" key="3">
    <source>
        <dbReference type="EMBL" id="MBA2227201.1"/>
    </source>
</evidence>
<dbReference type="EMBL" id="JACEFB010000011">
    <property type="protein sequence ID" value="MBA2227201.1"/>
    <property type="molecule type" value="Genomic_DNA"/>
</dbReference>
<dbReference type="InterPro" id="IPR023635">
    <property type="entry name" value="Peptide_deformylase"/>
</dbReference>
<dbReference type="GO" id="GO:0042586">
    <property type="term" value="F:peptide deformylase activity"/>
    <property type="evidence" value="ECO:0007669"/>
    <property type="project" value="UniProtKB-UniRule"/>
</dbReference>
<feature type="binding site" evidence="2">
    <location>
        <position position="91"/>
    </location>
    <ligand>
        <name>Fe cation</name>
        <dbReference type="ChEBI" id="CHEBI:24875"/>
    </ligand>
</feature>
<feature type="binding site" evidence="2">
    <location>
        <position position="137"/>
    </location>
    <ligand>
        <name>Fe cation</name>
        <dbReference type="ChEBI" id="CHEBI:24875"/>
    </ligand>
</feature>
<dbReference type="CDD" id="cd00487">
    <property type="entry name" value="Pep_deformylase"/>
    <property type="match status" value="1"/>
</dbReference>
<feature type="binding site" evidence="2">
    <location>
        <position position="133"/>
    </location>
    <ligand>
        <name>Fe cation</name>
        <dbReference type="ChEBI" id="CHEBI:24875"/>
    </ligand>
</feature>
<organism evidence="3 4">
    <name type="scientific">Thermogemmata fonticola</name>
    <dbReference type="NCBI Taxonomy" id="2755323"/>
    <lineage>
        <taxon>Bacteria</taxon>
        <taxon>Pseudomonadati</taxon>
        <taxon>Planctomycetota</taxon>
        <taxon>Planctomycetia</taxon>
        <taxon>Gemmatales</taxon>
        <taxon>Gemmataceae</taxon>
        <taxon>Thermogemmata</taxon>
    </lineage>
</organism>
<dbReference type="InterPro" id="IPR036821">
    <property type="entry name" value="Peptide_deformylase_sf"/>
</dbReference>
<protein>
    <recommendedName>
        <fullName evidence="2">Peptide deformylase</fullName>
        <shortName evidence="2">PDF</shortName>
        <ecNumber evidence="2">3.5.1.88</ecNumber>
    </recommendedName>
    <alternativeName>
        <fullName evidence="2">Polypeptide deformylase</fullName>
    </alternativeName>
</protein>
<keyword evidence="2 3" id="KW-0378">Hydrolase</keyword>
<sequence length="183" mass="20734">MKIVKYPHPALRQKAQPVTAITAEVRQVAARMLELMYEHEGLGLAAPQVALPWQLIVLNFSADPEDKENEFVAINPVILESKGSVVGREGCLSFPGLYQNVRRAKTVKVQAYNLQGEPYEMLCHDLPARVWQHEIDHLHGILFIDRMGSLGRERSARELEQFVAEFEEEKRKGLLPADLAPRL</sequence>
<dbReference type="Pfam" id="PF01327">
    <property type="entry name" value="Pep_deformylase"/>
    <property type="match status" value="1"/>
</dbReference>
<keyword evidence="2" id="KW-0479">Metal-binding</keyword>
<gene>
    <name evidence="2 3" type="primary">def</name>
    <name evidence="3" type="ORF">H0921_13640</name>
</gene>
<comment type="catalytic activity">
    <reaction evidence="2">
        <text>N-terminal N-formyl-L-methionyl-[peptide] + H2O = N-terminal L-methionyl-[peptide] + formate</text>
        <dbReference type="Rhea" id="RHEA:24420"/>
        <dbReference type="Rhea" id="RHEA-COMP:10639"/>
        <dbReference type="Rhea" id="RHEA-COMP:10640"/>
        <dbReference type="ChEBI" id="CHEBI:15377"/>
        <dbReference type="ChEBI" id="CHEBI:15740"/>
        <dbReference type="ChEBI" id="CHEBI:49298"/>
        <dbReference type="ChEBI" id="CHEBI:64731"/>
        <dbReference type="EC" id="3.5.1.88"/>
    </reaction>
</comment>
<accession>A0A7V8VFW2</accession>
<dbReference type="NCBIfam" id="TIGR00079">
    <property type="entry name" value="pept_deformyl"/>
    <property type="match status" value="1"/>
</dbReference>
<dbReference type="HAMAP" id="MF_00163">
    <property type="entry name" value="Pep_deformylase"/>
    <property type="match status" value="1"/>
</dbReference>
<dbReference type="PIRSF" id="PIRSF004749">
    <property type="entry name" value="Pep_def"/>
    <property type="match status" value="1"/>
</dbReference>
<dbReference type="PRINTS" id="PR01576">
    <property type="entry name" value="PDEFORMYLASE"/>
</dbReference>
<evidence type="ECO:0000256" key="2">
    <source>
        <dbReference type="HAMAP-Rule" id="MF_00163"/>
    </source>
</evidence>
<dbReference type="EC" id="3.5.1.88" evidence="2"/>
<evidence type="ECO:0000256" key="1">
    <source>
        <dbReference type="ARBA" id="ARBA00010759"/>
    </source>
</evidence>
<dbReference type="PANTHER" id="PTHR10458:SF22">
    <property type="entry name" value="PEPTIDE DEFORMYLASE"/>
    <property type="match status" value="1"/>
</dbReference>